<feature type="domain" description="M23ase beta-sheet core" evidence="2">
    <location>
        <begin position="143"/>
        <end position="237"/>
    </location>
</feature>
<dbReference type="CDD" id="cd12797">
    <property type="entry name" value="M23_peptidase"/>
    <property type="match status" value="1"/>
</dbReference>
<name>A0A1F5CB31_9BACT</name>
<dbReference type="EMBL" id="MEYV01000013">
    <property type="protein sequence ID" value="OGD40053.1"/>
    <property type="molecule type" value="Genomic_DNA"/>
</dbReference>
<organism evidence="3 4">
    <name type="scientific">Candidatus Azambacteria bacterium RIFCSPLOWO2_02_FULL_44_14</name>
    <dbReference type="NCBI Taxonomy" id="1797306"/>
    <lineage>
        <taxon>Bacteria</taxon>
        <taxon>Candidatus Azamiibacteriota</taxon>
    </lineage>
</organism>
<dbReference type="InterPro" id="IPR016047">
    <property type="entry name" value="M23ase_b-sheet_dom"/>
</dbReference>
<dbReference type="Pfam" id="PF01551">
    <property type="entry name" value="Peptidase_M23"/>
    <property type="match status" value="1"/>
</dbReference>
<dbReference type="PANTHER" id="PTHR21666:SF270">
    <property type="entry name" value="MUREIN HYDROLASE ACTIVATOR ENVC"/>
    <property type="match status" value="1"/>
</dbReference>
<dbReference type="AlphaFoldDB" id="A0A1F5CB31"/>
<evidence type="ECO:0000256" key="1">
    <source>
        <dbReference type="SAM" id="MobiDB-lite"/>
    </source>
</evidence>
<accession>A0A1F5CB31</accession>
<dbReference type="InterPro" id="IPR011055">
    <property type="entry name" value="Dup_hybrid_motif"/>
</dbReference>
<feature type="region of interest" description="Disordered" evidence="1">
    <location>
        <begin position="73"/>
        <end position="101"/>
    </location>
</feature>
<sequence>MFAVVVMNSFGVGSFAPALGGGPIGGELTEIVSSPSVVSQSDLFGTQTLAASIDPAITDLEIDSFDSSLQTTGEDALFPSSNPETQSSTPPPASIPTRTQTPSYSYGPNLGGYFIFPTIGYNRGILHYYNAIDISAGNQCLNENIPVFTAASGVVTATYPTVSTSRYANGGYGNNVIILHPNGVYTRYTHLRNILVIAGQYVGQGSIIAFMGGYPGQPGSGNSTGCHLHFEVRGARNPFIR</sequence>
<gene>
    <name evidence="3" type="ORF">A3I30_02390</name>
</gene>
<dbReference type="PANTHER" id="PTHR21666">
    <property type="entry name" value="PEPTIDASE-RELATED"/>
    <property type="match status" value="1"/>
</dbReference>
<dbReference type="Proteomes" id="UP000177197">
    <property type="component" value="Unassembled WGS sequence"/>
</dbReference>
<reference evidence="3 4" key="1">
    <citation type="journal article" date="2016" name="Nat. Commun.">
        <title>Thousands of microbial genomes shed light on interconnected biogeochemical processes in an aquifer system.</title>
        <authorList>
            <person name="Anantharaman K."/>
            <person name="Brown C.T."/>
            <person name="Hug L.A."/>
            <person name="Sharon I."/>
            <person name="Castelle C.J."/>
            <person name="Probst A.J."/>
            <person name="Thomas B.C."/>
            <person name="Singh A."/>
            <person name="Wilkins M.J."/>
            <person name="Karaoz U."/>
            <person name="Brodie E.L."/>
            <person name="Williams K.H."/>
            <person name="Hubbard S.S."/>
            <person name="Banfield J.F."/>
        </authorList>
    </citation>
    <scope>NUCLEOTIDE SEQUENCE [LARGE SCALE GENOMIC DNA]</scope>
</reference>
<dbReference type="Gene3D" id="2.70.70.10">
    <property type="entry name" value="Glucose Permease (Domain IIA)"/>
    <property type="match status" value="1"/>
</dbReference>
<proteinExistence type="predicted"/>
<dbReference type="GO" id="GO:0004222">
    <property type="term" value="F:metalloendopeptidase activity"/>
    <property type="evidence" value="ECO:0007669"/>
    <property type="project" value="TreeGrafter"/>
</dbReference>
<dbReference type="InterPro" id="IPR050570">
    <property type="entry name" value="Cell_wall_metabolism_enzyme"/>
</dbReference>
<evidence type="ECO:0000313" key="3">
    <source>
        <dbReference type="EMBL" id="OGD40053.1"/>
    </source>
</evidence>
<protein>
    <recommendedName>
        <fullName evidence="2">M23ase beta-sheet core domain-containing protein</fullName>
    </recommendedName>
</protein>
<comment type="caution">
    <text evidence="3">The sequence shown here is derived from an EMBL/GenBank/DDBJ whole genome shotgun (WGS) entry which is preliminary data.</text>
</comment>
<evidence type="ECO:0000313" key="4">
    <source>
        <dbReference type="Proteomes" id="UP000177197"/>
    </source>
</evidence>
<dbReference type="SUPFAM" id="SSF51261">
    <property type="entry name" value="Duplicated hybrid motif"/>
    <property type="match status" value="1"/>
</dbReference>
<evidence type="ECO:0000259" key="2">
    <source>
        <dbReference type="Pfam" id="PF01551"/>
    </source>
</evidence>
<feature type="compositionally biased region" description="Polar residues" evidence="1">
    <location>
        <begin position="73"/>
        <end position="88"/>
    </location>
</feature>